<reference evidence="3 4" key="1">
    <citation type="submission" date="2025-04" db="UniProtKB">
        <authorList>
            <consortium name="RefSeq"/>
        </authorList>
    </citation>
    <scope>IDENTIFICATION</scope>
</reference>
<dbReference type="Proteomes" id="UP000515150">
    <property type="component" value="Chromosome 1"/>
</dbReference>
<dbReference type="RefSeq" id="XP_029020128.1">
    <property type="nucleotide sequence ID" value="XM_029164295.3"/>
</dbReference>
<dbReference type="GeneID" id="114863430"/>
<accession>A0A6P7NRH6</accession>
<proteinExistence type="predicted"/>
<dbReference type="PANTHER" id="PTHR46584">
    <property type="entry name" value="HMG DOMAIN-CONTAINING PROTEIN 4"/>
    <property type="match status" value="1"/>
</dbReference>
<sequence length="219" mass="22339">MDSVSEMSQHSGDGGCEPPGCFPFYPGWGEGGGDEDAQDKCLRLCCPAGGAVYQDTPSCRLAFLEEQHHAAGCFLACPLTPPPAGPADTAPASPPSSGVPPPATRPVTDACVPFSLTCIPAASAWDTLTSSPGCSDGGPVSAAAHLHLLGESLSLIGAHLQETDKVLCVSGSLSLLLDSLLCAVAPLVGLTAQIPELRSCSQHNLAFTLENIAYLMPGL</sequence>
<organism evidence="2 4">
    <name type="scientific">Betta splendens</name>
    <name type="common">Siamese fighting fish</name>
    <dbReference type="NCBI Taxonomy" id="158456"/>
    <lineage>
        <taxon>Eukaryota</taxon>
        <taxon>Metazoa</taxon>
        <taxon>Chordata</taxon>
        <taxon>Craniata</taxon>
        <taxon>Vertebrata</taxon>
        <taxon>Euteleostomi</taxon>
        <taxon>Actinopterygii</taxon>
        <taxon>Neopterygii</taxon>
        <taxon>Teleostei</taxon>
        <taxon>Neoteleostei</taxon>
        <taxon>Acanthomorphata</taxon>
        <taxon>Anabantaria</taxon>
        <taxon>Anabantiformes</taxon>
        <taxon>Anabantoidei</taxon>
        <taxon>Osphronemidae</taxon>
        <taxon>Betta</taxon>
    </lineage>
</organism>
<dbReference type="OrthoDB" id="4777606at2759"/>
<evidence type="ECO:0000313" key="2">
    <source>
        <dbReference type="Proteomes" id="UP000515150"/>
    </source>
</evidence>
<keyword evidence="2" id="KW-1185">Reference proteome</keyword>
<name>A0A6P7NRH6_BETSP</name>
<gene>
    <name evidence="3 4" type="primary">LOC114863430</name>
</gene>
<dbReference type="InterPro" id="IPR042477">
    <property type="entry name" value="HMGXB4"/>
</dbReference>
<feature type="compositionally biased region" description="Pro residues" evidence="1">
    <location>
        <begin position="92"/>
        <end position="104"/>
    </location>
</feature>
<evidence type="ECO:0000256" key="1">
    <source>
        <dbReference type="SAM" id="MobiDB-lite"/>
    </source>
</evidence>
<evidence type="ECO:0000313" key="3">
    <source>
        <dbReference type="RefSeq" id="XP_029020128.1"/>
    </source>
</evidence>
<feature type="region of interest" description="Disordered" evidence="1">
    <location>
        <begin position="85"/>
        <end position="104"/>
    </location>
</feature>
<dbReference type="KEGG" id="bspl:114863430"/>
<evidence type="ECO:0000313" key="4">
    <source>
        <dbReference type="RefSeq" id="XP_029020129.1"/>
    </source>
</evidence>
<dbReference type="AlphaFoldDB" id="A0A6P7NRH6"/>
<dbReference type="PANTHER" id="PTHR46584:SF1">
    <property type="entry name" value="HMG DOMAIN-CONTAINING PROTEIN 4"/>
    <property type="match status" value="1"/>
</dbReference>
<dbReference type="RefSeq" id="XP_029020129.1">
    <property type="nucleotide sequence ID" value="XM_029164296.3"/>
</dbReference>
<protein>
    <submittedName>
        <fullName evidence="3 4">HMG box-containing protein 4-like</fullName>
    </submittedName>
</protein>